<dbReference type="Gene3D" id="3.40.50.2000">
    <property type="entry name" value="Glycogen Phosphorylase B"/>
    <property type="match status" value="2"/>
</dbReference>
<dbReference type="EMBL" id="MRCB01000002">
    <property type="protein sequence ID" value="OKH26041.1"/>
    <property type="molecule type" value="Genomic_DNA"/>
</dbReference>
<protein>
    <submittedName>
        <fullName evidence="3">Glycosyl transferase family 1</fullName>
    </submittedName>
</protein>
<organism evidence="3 4">
    <name type="scientific">Hydrococcus rivularis NIES-593</name>
    <dbReference type="NCBI Taxonomy" id="1921803"/>
    <lineage>
        <taxon>Bacteria</taxon>
        <taxon>Bacillati</taxon>
        <taxon>Cyanobacteriota</taxon>
        <taxon>Cyanophyceae</taxon>
        <taxon>Pleurocapsales</taxon>
        <taxon>Hydrococcaceae</taxon>
        <taxon>Hydrococcus</taxon>
    </lineage>
</organism>
<dbReference type="Pfam" id="PF13439">
    <property type="entry name" value="Glyco_transf_4"/>
    <property type="match status" value="1"/>
</dbReference>
<keyword evidence="4" id="KW-1185">Reference proteome</keyword>
<dbReference type="GO" id="GO:0016757">
    <property type="term" value="F:glycosyltransferase activity"/>
    <property type="evidence" value="ECO:0007669"/>
    <property type="project" value="InterPro"/>
</dbReference>
<comment type="caution">
    <text evidence="3">The sequence shown here is derived from an EMBL/GenBank/DDBJ whole genome shotgun (WGS) entry which is preliminary data.</text>
</comment>
<dbReference type="InterPro" id="IPR001296">
    <property type="entry name" value="Glyco_trans_1"/>
</dbReference>
<reference evidence="3 4" key="1">
    <citation type="submission" date="2016-11" db="EMBL/GenBank/DDBJ databases">
        <title>Draft Genome Sequences of Nine Cyanobacterial Strains from Diverse Habitats.</title>
        <authorList>
            <person name="Zhu T."/>
            <person name="Hou S."/>
            <person name="Lu X."/>
            <person name="Hess W.R."/>
        </authorList>
    </citation>
    <scope>NUCLEOTIDE SEQUENCE [LARGE SCALE GENOMIC DNA]</scope>
    <source>
        <strain evidence="3 4">NIES-593</strain>
    </source>
</reference>
<dbReference type="AlphaFoldDB" id="A0A1U7HR45"/>
<dbReference type="Pfam" id="PF00534">
    <property type="entry name" value="Glycos_transf_1"/>
    <property type="match status" value="1"/>
</dbReference>
<dbReference type="RefSeq" id="WP_073598151.1">
    <property type="nucleotide sequence ID" value="NZ_MRCB01000002.1"/>
</dbReference>
<dbReference type="PANTHER" id="PTHR12526">
    <property type="entry name" value="GLYCOSYLTRANSFERASE"/>
    <property type="match status" value="1"/>
</dbReference>
<accession>A0A1U7HR45</accession>
<feature type="domain" description="Glycosyl transferase family 1" evidence="1">
    <location>
        <begin position="182"/>
        <end position="334"/>
    </location>
</feature>
<evidence type="ECO:0000313" key="3">
    <source>
        <dbReference type="EMBL" id="OKH26041.1"/>
    </source>
</evidence>
<dbReference type="InterPro" id="IPR028098">
    <property type="entry name" value="Glyco_trans_4-like_N"/>
</dbReference>
<proteinExistence type="predicted"/>
<dbReference type="Proteomes" id="UP000186868">
    <property type="component" value="Unassembled WGS sequence"/>
</dbReference>
<dbReference type="SUPFAM" id="SSF53756">
    <property type="entry name" value="UDP-Glycosyltransferase/glycogen phosphorylase"/>
    <property type="match status" value="1"/>
</dbReference>
<evidence type="ECO:0000313" key="4">
    <source>
        <dbReference type="Proteomes" id="UP000186868"/>
    </source>
</evidence>
<sequence>MDSLKYRVVMMGSNLNQKGGIASVEKLILNYSLPEFEIRHITTHDEGSTFYRVRVFIKALTALILLLSKKDVDLLHVHFSERGSVLRKTIVIFVASWFKNPILMHAHGAEFHSFFSALPKWIQQLIRSAFRRCKGLIALSKTDRELYIRTLELPRDRVFVLPNPVELPSQVPERVNRSSVNLVFLGRVGQRKGAFDLIEAFANLPDLQQQKAKLILAGDGDLERGYRLVEKFNLAEKVVLLGWISSEQRKALMSEADIFILPSYHEALPMAILEAMAWGLPIIATPVGGIAELVVCGENGLLVRPGNIEQLSNAMKLAIEDESLRLALGKTARTMAARFDIKNYWHSLAQFYCLVATSRLQQAYVSK</sequence>
<evidence type="ECO:0000259" key="1">
    <source>
        <dbReference type="Pfam" id="PF00534"/>
    </source>
</evidence>
<gene>
    <name evidence="3" type="ORF">NIES593_02895</name>
</gene>
<dbReference type="STRING" id="1921803.NIES593_02895"/>
<evidence type="ECO:0000259" key="2">
    <source>
        <dbReference type="Pfam" id="PF13439"/>
    </source>
</evidence>
<dbReference type="OrthoDB" id="9806653at2"/>
<keyword evidence="3" id="KW-0808">Transferase</keyword>
<name>A0A1U7HR45_9CYAN</name>
<dbReference type="CDD" id="cd03801">
    <property type="entry name" value="GT4_PimA-like"/>
    <property type="match status" value="1"/>
</dbReference>
<feature type="domain" description="Glycosyltransferase subfamily 4-like N-terminal" evidence="2">
    <location>
        <begin position="46"/>
        <end position="167"/>
    </location>
</feature>